<keyword evidence="8" id="KW-1133">Transmembrane helix</keyword>
<evidence type="ECO:0000313" key="10">
    <source>
        <dbReference type="Proteomes" id="UP000589351"/>
    </source>
</evidence>
<sequence>MNNNSDFLEFAINFYTWSNNLVTMISNEENYSSKFFNRKVSHIDLKNYKSSSEEFYNLTFYKLLKSVFDNTKTHIDEIENINTVHINKATIMKGNSTHILHKNSFSELHDLGITSPPYFNAREYSQWPNLILYLFDMLFNAEAIYKSLKYKGIYAYNIGDIVDRDNIYINSQMSIRRQMLGFYSMMIFEIVGFQIIGNDI</sequence>
<evidence type="ECO:0000313" key="9">
    <source>
        <dbReference type="EMBL" id="CAD2071621.1"/>
    </source>
</evidence>
<dbReference type="Gene3D" id="3.40.50.150">
    <property type="entry name" value="Vaccinia Virus protein VP39"/>
    <property type="match status" value="1"/>
</dbReference>
<dbReference type="InterPro" id="IPR029063">
    <property type="entry name" value="SAM-dependent_MTases_sf"/>
</dbReference>
<dbReference type="GO" id="GO:0015667">
    <property type="term" value="F:site-specific DNA-methyltransferase (cytosine-N4-specific) activity"/>
    <property type="evidence" value="ECO:0007669"/>
    <property type="project" value="UniProtKB-EC"/>
</dbReference>
<dbReference type="GO" id="GO:0032259">
    <property type="term" value="P:methylation"/>
    <property type="evidence" value="ECO:0007669"/>
    <property type="project" value="UniProtKB-KW"/>
</dbReference>
<protein>
    <recommendedName>
        <fullName evidence="2">site-specific DNA-methyltransferase (cytosine-N(4)-specific)</fullName>
        <ecNumber evidence="2">2.1.1.113</ecNumber>
    </recommendedName>
</protein>
<proteinExistence type="inferred from homology"/>
<accession>A0A6V7R2Q6</accession>
<evidence type="ECO:0000256" key="8">
    <source>
        <dbReference type="SAM" id="Phobius"/>
    </source>
</evidence>
<dbReference type="EMBL" id="CAJEWD010000003">
    <property type="protein sequence ID" value="CAD2071621.1"/>
    <property type="molecule type" value="Genomic_DNA"/>
</dbReference>
<evidence type="ECO:0000256" key="1">
    <source>
        <dbReference type="ARBA" id="ARBA00010203"/>
    </source>
</evidence>
<keyword evidence="8" id="KW-0812">Transmembrane</keyword>
<comment type="catalytic activity">
    <reaction evidence="7">
        <text>a 2'-deoxycytidine in DNA + S-adenosyl-L-methionine = an N(4)-methyl-2'-deoxycytidine in DNA + S-adenosyl-L-homocysteine + H(+)</text>
        <dbReference type="Rhea" id="RHEA:16857"/>
        <dbReference type="Rhea" id="RHEA-COMP:11369"/>
        <dbReference type="Rhea" id="RHEA-COMP:13674"/>
        <dbReference type="ChEBI" id="CHEBI:15378"/>
        <dbReference type="ChEBI" id="CHEBI:57856"/>
        <dbReference type="ChEBI" id="CHEBI:59789"/>
        <dbReference type="ChEBI" id="CHEBI:85452"/>
        <dbReference type="ChEBI" id="CHEBI:137933"/>
        <dbReference type="EC" id="2.1.1.113"/>
    </reaction>
</comment>
<evidence type="ECO:0000256" key="3">
    <source>
        <dbReference type="ARBA" id="ARBA00022603"/>
    </source>
</evidence>
<dbReference type="GO" id="GO:0009307">
    <property type="term" value="P:DNA restriction-modification system"/>
    <property type="evidence" value="ECO:0007669"/>
    <property type="project" value="UniProtKB-KW"/>
</dbReference>
<dbReference type="Proteomes" id="UP000589351">
    <property type="component" value="Unassembled WGS sequence"/>
</dbReference>
<name>A0A6V7R2Q6_9STAP</name>
<evidence type="ECO:0000256" key="7">
    <source>
        <dbReference type="ARBA" id="ARBA00049120"/>
    </source>
</evidence>
<organism evidence="9 10">
    <name type="scientific">Jeotgalicoccus meleagridis</name>
    <dbReference type="NCBI Taxonomy" id="2759181"/>
    <lineage>
        <taxon>Bacteria</taxon>
        <taxon>Bacillati</taxon>
        <taxon>Bacillota</taxon>
        <taxon>Bacilli</taxon>
        <taxon>Bacillales</taxon>
        <taxon>Staphylococcaceae</taxon>
        <taxon>Jeotgalicoccus</taxon>
    </lineage>
</organism>
<evidence type="ECO:0000256" key="6">
    <source>
        <dbReference type="ARBA" id="ARBA00022747"/>
    </source>
</evidence>
<keyword evidence="4" id="KW-0808">Transferase</keyword>
<dbReference type="EC" id="2.1.1.113" evidence="2"/>
<comment type="caution">
    <text evidence="9">The sequence shown here is derived from an EMBL/GenBank/DDBJ whole genome shotgun (WGS) entry which is preliminary data.</text>
</comment>
<feature type="transmembrane region" description="Helical" evidence="8">
    <location>
        <begin position="180"/>
        <end position="197"/>
    </location>
</feature>
<dbReference type="AlphaFoldDB" id="A0A6V7R2Q6"/>
<keyword evidence="10" id="KW-1185">Reference proteome</keyword>
<dbReference type="SUPFAM" id="SSF53335">
    <property type="entry name" value="S-adenosyl-L-methionine-dependent methyltransferases"/>
    <property type="match status" value="1"/>
</dbReference>
<gene>
    <name evidence="9" type="ORF">JEODO184_00322</name>
</gene>
<dbReference type="PROSITE" id="PS00093">
    <property type="entry name" value="N4_MTASE"/>
    <property type="match status" value="1"/>
</dbReference>
<evidence type="ECO:0000256" key="5">
    <source>
        <dbReference type="ARBA" id="ARBA00022691"/>
    </source>
</evidence>
<keyword evidence="3" id="KW-0489">Methyltransferase</keyword>
<comment type="similarity">
    <text evidence="1">Belongs to the N(4)/N(6)-methyltransferase family. N(4) subfamily.</text>
</comment>
<dbReference type="InterPro" id="IPR017985">
    <property type="entry name" value="MeTrfase_CN4_CS"/>
</dbReference>
<reference evidence="9 10" key="1">
    <citation type="submission" date="2020-07" db="EMBL/GenBank/DDBJ databases">
        <authorList>
            <person name="Criscuolo A."/>
        </authorList>
    </citation>
    <scope>NUCLEOTIDE SEQUENCE [LARGE SCALE GENOMIC DNA]</scope>
    <source>
        <strain evidence="9">CIP111649</strain>
    </source>
</reference>
<keyword evidence="8" id="KW-0472">Membrane</keyword>
<keyword evidence="6" id="KW-0680">Restriction system</keyword>
<evidence type="ECO:0000256" key="4">
    <source>
        <dbReference type="ARBA" id="ARBA00022679"/>
    </source>
</evidence>
<dbReference type="GO" id="GO:0003677">
    <property type="term" value="F:DNA binding"/>
    <property type="evidence" value="ECO:0007669"/>
    <property type="project" value="InterPro"/>
</dbReference>
<keyword evidence="5" id="KW-0949">S-adenosyl-L-methionine</keyword>
<evidence type="ECO:0000256" key="2">
    <source>
        <dbReference type="ARBA" id="ARBA00012185"/>
    </source>
</evidence>